<evidence type="ECO:0000256" key="9">
    <source>
        <dbReference type="ARBA" id="ARBA00023170"/>
    </source>
</evidence>
<evidence type="ECO:0000256" key="3">
    <source>
        <dbReference type="ARBA" id="ARBA00022614"/>
    </source>
</evidence>
<keyword evidence="4" id="KW-0812">Transmembrane</keyword>
<accession>A0A7S4EFS0</accession>
<evidence type="ECO:0000256" key="1">
    <source>
        <dbReference type="ARBA" id="ARBA00004236"/>
    </source>
</evidence>
<gene>
    <name evidence="15" type="ORF">PAUS00366_LOCUS3679</name>
</gene>
<proteinExistence type="predicted"/>
<dbReference type="SUPFAM" id="SSF52058">
    <property type="entry name" value="L domain-like"/>
    <property type="match status" value="1"/>
</dbReference>
<feature type="domain" description="FAS1" evidence="14">
    <location>
        <begin position="111"/>
        <end position="252"/>
    </location>
</feature>
<feature type="domain" description="FAS1" evidence="14">
    <location>
        <begin position="364"/>
        <end position="503"/>
    </location>
</feature>
<dbReference type="AlphaFoldDB" id="A0A7S4EFS0"/>
<keyword evidence="8" id="KW-0472">Membrane</keyword>
<dbReference type="InterPro" id="IPR032675">
    <property type="entry name" value="LRR_dom_sf"/>
</dbReference>
<dbReference type="SUPFAM" id="SSF82153">
    <property type="entry name" value="FAS1 domain"/>
    <property type="match status" value="2"/>
</dbReference>
<keyword evidence="10" id="KW-0325">Glycoprotein</keyword>
<organism evidence="15">
    <name type="scientific">Pseudo-nitzschia australis</name>
    <dbReference type="NCBI Taxonomy" id="44445"/>
    <lineage>
        <taxon>Eukaryota</taxon>
        <taxon>Sar</taxon>
        <taxon>Stramenopiles</taxon>
        <taxon>Ochrophyta</taxon>
        <taxon>Bacillariophyta</taxon>
        <taxon>Bacillariophyceae</taxon>
        <taxon>Bacillariophycidae</taxon>
        <taxon>Bacillariales</taxon>
        <taxon>Bacillariaceae</taxon>
        <taxon>Pseudo-nitzschia</taxon>
    </lineage>
</organism>
<comment type="subcellular location">
    <subcellularLocation>
        <location evidence="1">Cell membrane</location>
    </subcellularLocation>
    <subcellularLocation>
        <location evidence="11">Endomembrane system</location>
        <topology evidence="11">Single-pass membrane protein</topology>
    </subcellularLocation>
</comment>
<feature type="region of interest" description="Disordered" evidence="12">
    <location>
        <begin position="51"/>
        <end position="97"/>
    </location>
</feature>
<dbReference type="Gene3D" id="3.80.10.10">
    <property type="entry name" value="Ribonuclease Inhibitor"/>
    <property type="match status" value="1"/>
</dbReference>
<dbReference type="Gene3D" id="2.30.180.10">
    <property type="entry name" value="FAS1 domain"/>
    <property type="match status" value="2"/>
</dbReference>
<dbReference type="Pfam" id="PF02469">
    <property type="entry name" value="Fasciclin"/>
    <property type="match status" value="2"/>
</dbReference>
<keyword evidence="9" id="KW-0675">Receptor</keyword>
<evidence type="ECO:0000256" key="6">
    <source>
        <dbReference type="ARBA" id="ARBA00022737"/>
    </source>
</evidence>
<keyword evidence="3" id="KW-0433">Leucine-rich repeat</keyword>
<name>A0A7S4EFS0_9STRA</name>
<keyword evidence="6" id="KW-0677">Repeat</keyword>
<feature type="signal peptide" evidence="13">
    <location>
        <begin position="1"/>
        <end position="20"/>
    </location>
</feature>
<keyword evidence="7" id="KW-1133">Transmembrane helix</keyword>
<keyword evidence="5 13" id="KW-0732">Signal</keyword>
<evidence type="ECO:0000256" key="4">
    <source>
        <dbReference type="ARBA" id="ARBA00022692"/>
    </source>
</evidence>
<dbReference type="PANTHER" id="PTHR48052:SF92">
    <property type="entry name" value="LEUCINE-RICH REPEAT-CONTAINING N-TERMINAL PLANT-TYPE DOMAIN-CONTAINING PROTEIN"/>
    <property type="match status" value="1"/>
</dbReference>
<evidence type="ECO:0000259" key="14">
    <source>
        <dbReference type="PROSITE" id="PS50213"/>
    </source>
</evidence>
<evidence type="ECO:0000256" key="12">
    <source>
        <dbReference type="SAM" id="MobiDB-lite"/>
    </source>
</evidence>
<dbReference type="InterPro" id="IPR036378">
    <property type="entry name" value="FAS1_dom_sf"/>
</dbReference>
<evidence type="ECO:0000256" key="13">
    <source>
        <dbReference type="SAM" id="SignalP"/>
    </source>
</evidence>
<dbReference type="Pfam" id="PF13855">
    <property type="entry name" value="LRR_8"/>
    <property type="match status" value="1"/>
</dbReference>
<dbReference type="GO" id="GO:0012505">
    <property type="term" value="C:endomembrane system"/>
    <property type="evidence" value="ECO:0007669"/>
    <property type="project" value="UniProtKB-SubCell"/>
</dbReference>
<dbReference type="FunFam" id="3.80.10.10:FF:000041">
    <property type="entry name" value="LRR receptor-like serine/threonine-protein kinase ERECTA"/>
    <property type="match status" value="1"/>
</dbReference>
<evidence type="ECO:0000256" key="5">
    <source>
        <dbReference type="ARBA" id="ARBA00022729"/>
    </source>
</evidence>
<dbReference type="InterPro" id="IPR000782">
    <property type="entry name" value="FAS1_domain"/>
</dbReference>
<keyword evidence="2" id="KW-1003">Cell membrane</keyword>
<feature type="chain" id="PRO_5031426717" description="FAS1 domain-containing protein" evidence="13">
    <location>
        <begin position="21"/>
        <end position="913"/>
    </location>
</feature>
<dbReference type="InterPro" id="IPR001611">
    <property type="entry name" value="Leu-rich_rpt"/>
</dbReference>
<dbReference type="GO" id="GO:0005886">
    <property type="term" value="C:plasma membrane"/>
    <property type="evidence" value="ECO:0007669"/>
    <property type="project" value="UniProtKB-SubCell"/>
</dbReference>
<dbReference type="SMART" id="SM00554">
    <property type="entry name" value="FAS1"/>
    <property type="match status" value="2"/>
</dbReference>
<evidence type="ECO:0000256" key="7">
    <source>
        <dbReference type="ARBA" id="ARBA00022989"/>
    </source>
</evidence>
<dbReference type="EMBL" id="HBIX01004656">
    <property type="protein sequence ID" value="CAE0710952.1"/>
    <property type="molecule type" value="Transcribed_RNA"/>
</dbReference>
<reference evidence="15" key="1">
    <citation type="submission" date="2021-01" db="EMBL/GenBank/DDBJ databases">
        <authorList>
            <person name="Corre E."/>
            <person name="Pelletier E."/>
            <person name="Niang G."/>
            <person name="Scheremetjew M."/>
            <person name="Finn R."/>
            <person name="Kale V."/>
            <person name="Holt S."/>
            <person name="Cochrane G."/>
            <person name="Meng A."/>
            <person name="Brown T."/>
            <person name="Cohen L."/>
        </authorList>
    </citation>
    <scope>NUCLEOTIDE SEQUENCE</scope>
    <source>
        <strain evidence="15">10249 10 AB</strain>
    </source>
</reference>
<dbReference type="PANTHER" id="PTHR48052">
    <property type="entry name" value="UNNAMED PRODUCT"/>
    <property type="match status" value="1"/>
</dbReference>
<evidence type="ECO:0000256" key="11">
    <source>
        <dbReference type="ARBA" id="ARBA00037847"/>
    </source>
</evidence>
<evidence type="ECO:0000313" key="15">
    <source>
        <dbReference type="EMBL" id="CAE0710952.1"/>
    </source>
</evidence>
<sequence length="913" mass="97001">MKFLITKVFLAALALGQSLAVEKMYGARVGSDNEEDAPFWSGFLVQGVDSMAEPTNKPSAKPIEITSEPTDRPSIESNMNTPIQVDPTPYPSTSAPSASITGASSVSSSRCNSIGKTICSVPEFSTLCELAGLAGLSEALDEDIFTIFAPTNDAFDSLVIDLPLNDVAFLRSVLLYHTVPEVKILAENLACDGKIMMGSREDTTTICNTTNINTGGEIYQVGSGNVPNAYPQIIGKNGEACNGILHGINQVILPSITPPPIDPTPAPIDSTTAPVDTTPVPVDPTAAPTTTAPVEPPLLSIPPFPIDPTSAPIDSTTAPADATPAPIDPTAVSTTAPVDPTPVSFEPTHAPFGSTEAPTLVSSCQSIAEIVCTLPEFELLCSLVGDAGLASVLDGDDKFTLFAPINDAFTSLPPELANAVTSDPELLSSILLTHAVAGEVLSTDLQCSGEVVMVSGEKTTSDCVDEKIFQRGSGNNTPDSIPEIIAPNGVACNGVIHAIDKVILPGTGDTPVDPELITSDPPEVLPTVRDVVKQFLLNGGAELEDADSYQSRALLRTASYDGAESFSQERLLQYYALYCIYYATNGVSNVITEANSQLEIPKWKNEEGWGKGDVEPCGGWHGISCDEEGKIKYIDLFRNELTGIFPPEVVLLSFDGQYATGAGKLERLDLTGNEWLFNGNDSSWISNLGGSMATISFEDTSFGGSLPQFPDSLVSLDISGAFFTDGLEDDRFEGLELLNFVDLDHNLFNGAVPSVFGRLPNLEYLYISGNSMTGDLSFMEGMPAIRELWVDRNSQLTGPLYDFIGDISTLESFSVTSSMLTGSIPESFGNFENMKQMWLSSNSLSGSIPASLGNLKRMTVLQVEDNLLTGSMPEDICAQRSDLLAVLGADCQDEKVECSCCSCCGLEECSDEL</sequence>
<evidence type="ECO:0000256" key="2">
    <source>
        <dbReference type="ARBA" id="ARBA00022475"/>
    </source>
</evidence>
<dbReference type="Pfam" id="PF00560">
    <property type="entry name" value="LRR_1"/>
    <property type="match status" value="1"/>
</dbReference>
<dbReference type="PROSITE" id="PS50213">
    <property type="entry name" value="FAS1"/>
    <property type="match status" value="2"/>
</dbReference>
<dbReference type="FunFam" id="2.30.180.10:FF:000032">
    <property type="entry name" value="Fasciclin domain-containing protein, putative"/>
    <property type="match status" value="1"/>
</dbReference>
<evidence type="ECO:0000256" key="8">
    <source>
        <dbReference type="ARBA" id="ARBA00023136"/>
    </source>
</evidence>
<evidence type="ECO:0000256" key="10">
    <source>
        <dbReference type="ARBA" id="ARBA00023180"/>
    </source>
</evidence>
<protein>
    <recommendedName>
        <fullName evidence="14">FAS1 domain-containing protein</fullName>
    </recommendedName>
</protein>